<evidence type="ECO:0000313" key="9">
    <source>
        <dbReference type="Proteomes" id="UP000261764"/>
    </source>
</evidence>
<dbReference type="AlphaFoldDB" id="A0A292IIX7"/>
<accession>A0A292IIX7</accession>
<proteinExistence type="inferred from homology"/>
<feature type="active site" description="Proton donor/acceptor" evidence="7">
    <location>
        <position position="90"/>
    </location>
</feature>
<dbReference type="GO" id="GO:0006018">
    <property type="term" value="P:2-deoxyribose 1-phosphate catabolic process"/>
    <property type="evidence" value="ECO:0007669"/>
    <property type="project" value="UniProtKB-UniRule"/>
</dbReference>
<dbReference type="PANTHER" id="PTHR10889:SF1">
    <property type="entry name" value="DEOXYRIBOSE-PHOSPHATE ALDOLASE"/>
    <property type="match status" value="1"/>
</dbReference>
<evidence type="ECO:0000256" key="6">
    <source>
        <dbReference type="ARBA" id="ARBA00056337"/>
    </source>
</evidence>
<evidence type="ECO:0000256" key="7">
    <source>
        <dbReference type="HAMAP-Rule" id="MF_00114"/>
    </source>
</evidence>
<sequence length="217" mass="23803">MTQYNEYIDHTLLRADASPDEISKLCNEAINYNFFSVCVNPSYIALAKEKLAGFNIKICTVVGFPLGQTFTKQKAYETKTSIRAGADEIDMVINIAELRNQCACVVDEIRKLKKICGKRILKVILETALLTDKEIELGCLAALEGGAEFVKTSTGFSTRGASLDDIKLMKKIVQDKILIKAAGGIKTAKEMITMIEAGANRIGTSQGVTLMKELQQI</sequence>
<dbReference type="NCBIfam" id="TIGR00126">
    <property type="entry name" value="deoC"/>
    <property type="match status" value="1"/>
</dbReference>
<dbReference type="InterPro" id="IPR028581">
    <property type="entry name" value="DeoC_typeI"/>
</dbReference>
<dbReference type="FunFam" id="3.20.20.70:FF:000044">
    <property type="entry name" value="Deoxyribose-phosphate aldolase"/>
    <property type="match status" value="1"/>
</dbReference>
<evidence type="ECO:0000256" key="3">
    <source>
        <dbReference type="ARBA" id="ARBA00023239"/>
    </source>
</evidence>
<dbReference type="SUPFAM" id="SSF51569">
    <property type="entry name" value="Aldolase"/>
    <property type="match status" value="1"/>
</dbReference>
<name>A0A292IIX7_9MOLU</name>
<dbReference type="InterPro" id="IPR013785">
    <property type="entry name" value="Aldolase_TIM"/>
</dbReference>
<feature type="active site" description="Schiff-base intermediate with acetaldehyde" evidence="7">
    <location>
        <position position="151"/>
    </location>
</feature>
<keyword evidence="2 7" id="KW-0963">Cytoplasm</keyword>
<comment type="similarity">
    <text evidence="1 7">Belongs to the DeoC/FbaB aldolase family. DeoC type 1 subfamily.</text>
</comment>
<evidence type="ECO:0000256" key="2">
    <source>
        <dbReference type="ARBA" id="ARBA00022490"/>
    </source>
</evidence>
<protein>
    <recommendedName>
        <fullName evidence="7">Deoxyribose-phosphate aldolase</fullName>
        <shortName evidence="7">DERA</shortName>
        <ecNumber evidence="7">4.1.2.4</ecNumber>
    </recommendedName>
    <alternativeName>
        <fullName evidence="7">2-deoxy-D-ribose 5-phosphate aldolase</fullName>
    </alternativeName>
    <alternativeName>
        <fullName evidence="7">Phosphodeoxyriboaldolase</fullName>
        <shortName evidence="7">Deoxyriboaldolase</shortName>
    </alternativeName>
</protein>
<dbReference type="SMART" id="SM01133">
    <property type="entry name" value="DeoC"/>
    <property type="match status" value="1"/>
</dbReference>
<comment type="pathway">
    <text evidence="7">Carbohydrate degradation; 2-deoxy-D-ribose 1-phosphate degradation; D-glyceraldehyde 3-phosphate and acetaldehyde from 2-deoxy-alpha-D-ribose 1-phosphate: step 2/2.</text>
</comment>
<keyword evidence="4 7" id="KW-0704">Schiff base</keyword>
<dbReference type="UniPathway" id="UPA00002">
    <property type="reaction ID" value="UER00468"/>
</dbReference>
<evidence type="ECO:0000256" key="4">
    <source>
        <dbReference type="ARBA" id="ARBA00023270"/>
    </source>
</evidence>
<reference evidence="8 9" key="1">
    <citation type="journal article" date="2015" name="Clin. Infect. Dis.">
        <title>Genomic Investigations unmask Mycoplasma amphoriforme, a new respiratory pathogen.</title>
        <authorList>
            <person name="Gillespie S.H."/>
            <person name="Ling C.L."/>
            <person name="Oravcova K."/>
            <person name="Pinheiro M."/>
            <person name="Wells L."/>
            <person name="Bryant J.M."/>
            <person name="McHugh T.D."/>
            <person name="Bebear C."/>
            <person name="Webster D."/>
            <person name="Harris S.R."/>
            <person name="Seth-Smith H.M."/>
            <person name="Thomson N.R."/>
        </authorList>
    </citation>
    <scope>NUCLEOTIDE SEQUENCE [LARGE SCALE GENOMIC DNA]</scope>
    <source>
        <strain evidence="8 9">A39</strain>
    </source>
</reference>
<dbReference type="GO" id="GO:0004139">
    <property type="term" value="F:deoxyribose-phosphate aldolase activity"/>
    <property type="evidence" value="ECO:0007669"/>
    <property type="project" value="UniProtKB-UniRule"/>
</dbReference>
<dbReference type="Proteomes" id="UP000261764">
    <property type="component" value="Chromosome I"/>
</dbReference>
<dbReference type="InterPro" id="IPR011343">
    <property type="entry name" value="DeoC"/>
</dbReference>
<evidence type="ECO:0000256" key="1">
    <source>
        <dbReference type="ARBA" id="ARBA00010936"/>
    </source>
</evidence>
<comment type="function">
    <text evidence="6 7">Catalyzes a reversible aldol reaction between acetaldehyde and D-glyceraldehyde 3-phosphate to generate 2-deoxy-D-ribose 5-phosphate.</text>
</comment>
<keyword evidence="9" id="KW-1185">Reference proteome</keyword>
<dbReference type="Gene3D" id="3.20.20.70">
    <property type="entry name" value="Aldolase class I"/>
    <property type="match status" value="1"/>
</dbReference>
<dbReference type="GO" id="GO:0009264">
    <property type="term" value="P:deoxyribonucleotide catabolic process"/>
    <property type="evidence" value="ECO:0007669"/>
    <property type="project" value="UniProtKB-UniRule"/>
</dbReference>
<comment type="catalytic activity">
    <reaction evidence="5 7">
        <text>2-deoxy-D-ribose 5-phosphate = D-glyceraldehyde 3-phosphate + acetaldehyde</text>
        <dbReference type="Rhea" id="RHEA:12821"/>
        <dbReference type="ChEBI" id="CHEBI:15343"/>
        <dbReference type="ChEBI" id="CHEBI:59776"/>
        <dbReference type="ChEBI" id="CHEBI:62877"/>
        <dbReference type="EC" id="4.1.2.4"/>
    </reaction>
</comment>
<gene>
    <name evidence="7" type="primary">deoC</name>
    <name evidence="8" type="ORF">MAMA39_03570</name>
</gene>
<dbReference type="HAMAP" id="MF_00114">
    <property type="entry name" value="DeoC_type1"/>
    <property type="match status" value="1"/>
</dbReference>
<dbReference type="GO" id="GO:0016052">
    <property type="term" value="P:carbohydrate catabolic process"/>
    <property type="evidence" value="ECO:0007669"/>
    <property type="project" value="TreeGrafter"/>
</dbReference>
<evidence type="ECO:0000256" key="5">
    <source>
        <dbReference type="ARBA" id="ARBA00048791"/>
    </source>
</evidence>
<dbReference type="PIRSF" id="PIRSF001357">
    <property type="entry name" value="DeoC"/>
    <property type="match status" value="1"/>
</dbReference>
<keyword evidence="3 7" id="KW-0456">Lyase</keyword>
<feature type="active site" description="Proton donor/acceptor" evidence="7">
    <location>
        <position position="180"/>
    </location>
</feature>
<evidence type="ECO:0000313" key="8">
    <source>
        <dbReference type="EMBL" id="CDN40477.1"/>
    </source>
</evidence>
<dbReference type="CDD" id="cd00959">
    <property type="entry name" value="DeoC"/>
    <property type="match status" value="1"/>
</dbReference>
<dbReference type="EMBL" id="HG937516">
    <property type="protein sequence ID" value="CDN40477.1"/>
    <property type="molecule type" value="Genomic_DNA"/>
</dbReference>
<dbReference type="PANTHER" id="PTHR10889">
    <property type="entry name" value="DEOXYRIBOSE-PHOSPHATE ALDOLASE"/>
    <property type="match status" value="1"/>
</dbReference>
<dbReference type="GO" id="GO:0005737">
    <property type="term" value="C:cytoplasm"/>
    <property type="evidence" value="ECO:0007669"/>
    <property type="project" value="UniProtKB-SubCell"/>
</dbReference>
<dbReference type="KEGG" id="mamp:MAMA39_03570"/>
<dbReference type="Pfam" id="PF01791">
    <property type="entry name" value="DeoC"/>
    <property type="match status" value="1"/>
</dbReference>
<dbReference type="InterPro" id="IPR002915">
    <property type="entry name" value="DeoC/FbaB/LacD_aldolase"/>
</dbReference>
<comment type="subcellular location">
    <subcellularLocation>
        <location evidence="7">Cytoplasm</location>
    </subcellularLocation>
</comment>
<dbReference type="EC" id="4.1.2.4" evidence="7"/>
<organism evidence="8 9">
    <name type="scientific">Mycoplasma amphoriforme A39</name>
    <dbReference type="NCBI Taxonomy" id="572419"/>
    <lineage>
        <taxon>Bacteria</taxon>
        <taxon>Bacillati</taxon>
        <taxon>Mycoplasmatota</taxon>
        <taxon>Mollicutes</taxon>
        <taxon>Mycoplasmataceae</taxon>
        <taxon>Mycoplasma</taxon>
    </lineage>
</organism>